<evidence type="ECO:0000256" key="3">
    <source>
        <dbReference type="ARBA" id="ARBA00022801"/>
    </source>
</evidence>
<dbReference type="eggNOG" id="COG1402">
    <property type="taxonomic scope" value="Bacteria"/>
</dbReference>
<reference evidence="6 9" key="2">
    <citation type="submission" date="2016-11" db="EMBL/GenBank/DDBJ databases">
        <title>Genomic analysis of Caldithrix abyssi and proposal of a novel bacterial phylum Caldithrichaeota.</title>
        <authorList>
            <person name="Kublanov I."/>
            <person name="Sigalova O."/>
            <person name="Gavrilov S."/>
            <person name="Lebedinsky A."/>
            <person name="Ivanova N."/>
            <person name="Daum C."/>
            <person name="Reddy T."/>
            <person name="Klenk H.P."/>
            <person name="Goker M."/>
            <person name="Reva O."/>
            <person name="Miroshnichenko M."/>
            <person name="Kyprides N."/>
            <person name="Woyke T."/>
            <person name="Gelfand M."/>
        </authorList>
    </citation>
    <scope>NUCLEOTIDE SEQUENCE [LARGE SCALE GENOMIC DNA]</scope>
    <source>
        <strain evidence="6 9">LF13</strain>
    </source>
</reference>
<comment type="similarity">
    <text evidence="5">Belongs to the creatininase superfamily.</text>
</comment>
<dbReference type="PaxDb" id="880073-Calab_3433"/>
<dbReference type="OrthoDB" id="9779768at2"/>
<name>H1XWQ7_CALAY</name>
<keyword evidence="8" id="KW-1185">Reference proteome</keyword>
<dbReference type="GO" id="GO:0046872">
    <property type="term" value="F:metal ion binding"/>
    <property type="evidence" value="ECO:0007669"/>
    <property type="project" value="UniProtKB-KW"/>
</dbReference>
<dbReference type="InterPro" id="IPR024087">
    <property type="entry name" value="Creatininase-like_sf"/>
</dbReference>
<evidence type="ECO:0000313" key="6">
    <source>
        <dbReference type="EMBL" id="APF19098.1"/>
    </source>
</evidence>
<gene>
    <name evidence="6" type="ORF">Cabys_2349</name>
    <name evidence="7" type="ORF">Calab_3433</name>
</gene>
<accession>H1XWQ7</accession>
<proteinExistence type="inferred from homology"/>
<keyword evidence="2" id="KW-0479">Metal-binding</keyword>
<dbReference type="InParanoid" id="H1XWQ7"/>
<dbReference type="Proteomes" id="UP000004671">
    <property type="component" value="Chromosome"/>
</dbReference>
<dbReference type="KEGG" id="caby:Cabys_2349"/>
<evidence type="ECO:0000256" key="4">
    <source>
        <dbReference type="ARBA" id="ARBA00022833"/>
    </source>
</evidence>
<dbReference type="GO" id="GO:0009231">
    <property type="term" value="P:riboflavin biosynthetic process"/>
    <property type="evidence" value="ECO:0007669"/>
    <property type="project" value="TreeGrafter"/>
</dbReference>
<dbReference type="InterPro" id="IPR003785">
    <property type="entry name" value="Creatininase/forma_Hydrolase"/>
</dbReference>
<dbReference type="GO" id="GO:0016811">
    <property type="term" value="F:hydrolase activity, acting on carbon-nitrogen (but not peptide) bonds, in linear amides"/>
    <property type="evidence" value="ECO:0007669"/>
    <property type="project" value="TreeGrafter"/>
</dbReference>
<dbReference type="EMBL" id="CP018099">
    <property type="protein sequence ID" value="APF19098.1"/>
    <property type="molecule type" value="Genomic_DNA"/>
</dbReference>
<dbReference type="AlphaFoldDB" id="H1XWQ7"/>
<organism evidence="7 8">
    <name type="scientific">Caldithrix abyssi DSM 13497</name>
    <dbReference type="NCBI Taxonomy" id="880073"/>
    <lineage>
        <taxon>Bacteria</taxon>
        <taxon>Pseudomonadati</taxon>
        <taxon>Calditrichota</taxon>
        <taxon>Calditrichia</taxon>
        <taxon>Calditrichales</taxon>
        <taxon>Calditrichaceae</taxon>
        <taxon>Caldithrix</taxon>
    </lineage>
</organism>
<evidence type="ECO:0000256" key="5">
    <source>
        <dbReference type="ARBA" id="ARBA00024029"/>
    </source>
</evidence>
<dbReference type="HOGENOM" id="CLU_055029_3_1_0"/>
<dbReference type="PANTHER" id="PTHR35005:SF1">
    <property type="entry name" value="2-AMINO-5-FORMYLAMINO-6-RIBOSYLAMINOPYRIMIDIN-4(3H)-ONE 5'-MONOPHOSPHATE DEFORMYLASE"/>
    <property type="match status" value="1"/>
</dbReference>
<protein>
    <submittedName>
        <fullName evidence="7">Creatininase</fullName>
    </submittedName>
    <submittedName>
        <fullName evidence="6">Creatinine amidohydrolase</fullName>
    </submittedName>
</protein>
<keyword evidence="3 6" id="KW-0378">Hydrolase</keyword>
<reference evidence="7 8" key="1">
    <citation type="submission" date="2011-09" db="EMBL/GenBank/DDBJ databases">
        <title>The permanent draft genome of Caldithrix abyssi DSM 13497.</title>
        <authorList>
            <consortium name="US DOE Joint Genome Institute (JGI-PGF)"/>
            <person name="Lucas S."/>
            <person name="Han J."/>
            <person name="Lapidus A."/>
            <person name="Bruce D."/>
            <person name="Goodwin L."/>
            <person name="Pitluck S."/>
            <person name="Peters L."/>
            <person name="Kyrpides N."/>
            <person name="Mavromatis K."/>
            <person name="Ivanova N."/>
            <person name="Mikhailova N."/>
            <person name="Chertkov O."/>
            <person name="Detter J.C."/>
            <person name="Tapia R."/>
            <person name="Han C."/>
            <person name="Land M."/>
            <person name="Hauser L."/>
            <person name="Markowitz V."/>
            <person name="Cheng J.-F."/>
            <person name="Hugenholtz P."/>
            <person name="Woyke T."/>
            <person name="Wu D."/>
            <person name="Spring S."/>
            <person name="Brambilla E."/>
            <person name="Klenk H.-P."/>
            <person name="Eisen J.A."/>
        </authorList>
    </citation>
    <scope>NUCLEOTIDE SEQUENCE [LARGE SCALE GENOMIC DNA]</scope>
    <source>
        <strain evidence="7 8">DSM 13497</strain>
    </source>
</reference>
<evidence type="ECO:0000313" key="8">
    <source>
        <dbReference type="Proteomes" id="UP000004671"/>
    </source>
</evidence>
<dbReference type="Gene3D" id="3.40.50.10310">
    <property type="entry name" value="Creatininase"/>
    <property type="match status" value="1"/>
</dbReference>
<dbReference type="STRING" id="880073.Cabys_2349"/>
<dbReference type="EMBL" id="CM001402">
    <property type="protein sequence ID" value="EHO43033.1"/>
    <property type="molecule type" value="Genomic_DNA"/>
</dbReference>
<dbReference type="RefSeq" id="WP_006930494.1">
    <property type="nucleotide sequence ID" value="NZ_CM001402.1"/>
</dbReference>
<evidence type="ECO:0000313" key="9">
    <source>
        <dbReference type="Proteomes" id="UP000183868"/>
    </source>
</evidence>
<dbReference type="SUPFAM" id="SSF102215">
    <property type="entry name" value="Creatininase"/>
    <property type="match status" value="1"/>
</dbReference>
<evidence type="ECO:0000313" key="7">
    <source>
        <dbReference type="EMBL" id="EHO43033.1"/>
    </source>
</evidence>
<dbReference type="PANTHER" id="PTHR35005">
    <property type="entry name" value="3-DEHYDRO-SCYLLO-INOSOSE HYDROLASE"/>
    <property type="match status" value="1"/>
</dbReference>
<evidence type="ECO:0000256" key="1">
    <source>
        <dbReference type="ARBA" id="ARBA00001947"/>
    </source>
</evidence>
<evidence type="ECO:0000256" key="2">
    <source>
        <dbReference type="ARBA" id="ARBA00022723"/>
    </source>
</evidence>
<comment type="cofactor">
    <cofactor evidence="1">
        <name>Zn(2+)</name>
        <dbReference type="ChEBI" id="CHEBI:29105"/>
    </cofactor>
</comment>
<sequence length="264" mass="30238">MNQPFDLTQINLSMAQENQYEVAVLPIGAIEAHNRHLPYGQDFFHTSEVARRCVRQAWEATQKVLLLPALPYGVDSNLMDFPLVMHVRQSTLDALVRDLALSLVHHGIKKMVLLNGHGGNDFKPLIRQLQFEQPLHLFLINWWQVGSDRYHEIFEKVDDHAGELETSVALHLFPELVQTKNAGNGQARPFRFEALNKGWAYTSRQFSKLNDHCAVGDPSKASAEKGKRYLQVICQRITEFLIELANSPLDEDFPYQNREPRGNR</sequence>
<dbReference type="Proteomes" id="UP000183868">
    <property type="component" value="Chromosome"/>
</dbReference>
<keyword evidence="4" id="KW-0862">Zinc</keyword>
<dbReference type="Pfam" id="PF02633">
    <property type="entry name" value="Creatininase"/>
    <property type="match status" value="1"/>
</dbReference>